<comment type="subcellular location">
    <subcellularLocation>
        <location evidence="1">Cell envelope</location>
    </subcellularLocation>
</comment>
<evidence type="ECO:0000313" key="4">
    <source>
        <dbReference type="EMBL" id="GLV56083.1"/>
    </source>
</evidence>
<evidence type="ECO:0000313" key="5">
    <source>
        <dbReference type="Proteomes" id="UP001344906"/>
    </source>
</evidence>
<comment type="caution">
    <text evidence="4">The sequence shown here is derived from an EMBL/GenBank/DDBJ whole genome shotgun (WGS) entry which is preliminary data.</text>
</comment>
<keyword evidence="2" id="KW-0732">Signal</keyword>
<proteinExistence type="predicted"/>
<dbReference type="InterPro" id="IPR028082">
    <property type="entry name" value="Peripla_BP_I"/>
</dbReference>
<evidence type="ECO:0000259" key="3">
    <source>
        <dbReference type="Pfam" id="PF13407"/>
    </source>
</evidence>
<dbReference type="SUPFAM" id="SSF53822">
    <property type="entry name" value="Periplasmic binding protein-like I"/>
    <property type="match status" value="1"/>
</dbReference>
<dbReference type="Pfam" id="PF13407">
    <property type="entry name" value="Peripla_BP_4"/>
    <property type="match status" value="1"/>
</dbReference>
<dbReference type="EMBL" id="BSRI01000002">
    <property type="protein sequence ID" value="GLV56083.1"/>
    <property type="molecule type" value="Genomic_DNA"/>
</dbReference>
<sequence length="394" mass="41758">MIFMEKGFKMKLSKGQRGKWSLMAGILLFTLLLSACGSANNSGNTSSSTPTTNGGTNGKDCKKIGVSFPETNTSYRWDNQDKPLLINALKSALSITDSDILYNNANGSAATQQTQAESMLTQGACILVVAPADSKVASAIVDKAAAKGVPVVSYDRLIANKKVTAYVSFQGQDVGKLQGDYIAKHYQQYVKENGTTNTVLINGAQTDNNAILFKQGMHTSLDPLFNNGTLKNVYEQFTDWTGPVAQKDMQAALSRTGNKVAIAYVANDNMADSVIAALKTVHLDKKVLVTGQDAAQVAITNILNGEQAMTVYKPYSKEAQDTAKVVAAISKGDDIKSIATDTSTEPTSGASVPSILEAPIAVDITNVKDTIIKDNFYTKDQVCKGVPAGAGGVC</sequence>
<name>A0ABQ6FP80_9CHLR</name>
<dbReference type="Gene3D" id="3.40.50.2300">
    <property type="match status" value="2"/>
</dbReference>
<evidence type="ECO:0000256" key="2">
    <source>
        <dbReference type="ARBA" id="ARBA00022729"/>
    </source>
</evidence>
<organism evidence="4 5">
    <name type="scientific">Dictyobacter halimunensis</name>
    <dbReference type="NCBI Taxonomy" id="3026934"/>
    <lineage>
        <taxon>Bacteria</taxon>
        <taxon>Bacillati</taxon>
        <taxon>Chloroflexota</taxon>
        <taxon>Ktedonobacteria</taxon>
        <taxon>Ktedonobacterales</taxon>
        <taxon>Dictyobacteraceae</taxon>
        <taxon>Dictyobacter</taxon>
    </lineage>
</organism>
<dbReference type="InterPro" id="IPR050555">
    <property type="entry name" value="Bact_Solute-Bind_Prot2"/>
</dbReference>
<reference evidence="4 5" key="1">
    <citation type="submission" date="2023-02" db="EMBL/GenBank/DDBJ databases">
        <title>Dictyobacter halimunensis sp. nov., a new member of the class Ktedonobacteria from forest soil in a geothermal area.</title>
        <authorList>
            <person name="Rachmania M.K."/>
            <person name="Ningsih F."/>
            <person name="Sakai Y."/>
            <person name="Yabe S."/>
            <person name="Yokota A."/>
            <person name="Sjamsuridzal W."/>
        </authorList>
    </citation>
    <scope>NUCLEOTIDE SEQUENCE [LARGE SCALE GENOMIC DNA]</scope>
    <source>
        <strain evidence="4 5">S3.2.2.5</strain>
    </source>
</reference>
<dbReference type="InterPro" id="IPR025997">
    <property type="entry name" value="SBP_2_dom"/>
</dbReference>
<accession>A0ABQ6FP80</accession>
<dbReference type="Proteomes" id="UP001344906">
    <property type="component" value="Unassembled WGS sequence"/>
</dbReference>
<gene>
    <name evidence="4" type="ORF">KDH_29270</name>
</gene>
<evidence type="ECO:0000256" key="1">
    <source>
        <dbReference type="ARBA" id="ARBA00004196"/>
    </source>
</evidence>
<keyword evidence="5" id="KW-1185">Reference proteome</keyword>
<feature type="domain" description="Periplasmic binding protein" evidence="3">
    <location>
        <begin position="65"/>
        <end position="333"/>
    </location>
</feature>
<dbReference type="PANTHER" id="PTHR30036:SF1">
    <property type="entry name" value="D-XYLOSE-BINDING PERIPLASMIC PROTEIN"/>
    <property type="match status" value="1"/>
</dbReference>
<protein>
    <submittedName>
        <fullName evidence="4">D-xylose ABC transporter substrate-binding protein</fullName>
    </submittedName>
</protein>
<dbReference type="PANTHER" id="PTHR30036">
    <property type="entry name" value="D-XYLOSE-BINDING PERIPLASMIC PROTEIN"/>
    <property type="match status" value="1"/>
</dbReference>